<protein>
    <submittedName>
        <fullName evidence="2">Uncharacterized protein</fullName>
    </submittedName>
</protein>
<evidence type="ECO:0000313" key="3">
    <source>
        <dbReference type="Proteomes" id="UP001501423"/>
    </source>
</evidence>
<accession>A0ABN3X848</accession>
<gene>
    <name evidence="2" type="ORF">GCM10010478_46040</name>
</gene>
<evidence type="ECO:0000256" key="1">
    <source>
        <dbReference type="SAM" id="MobiDB-lite"/>
    </source>
</evidence>
<organism evidence="2 3">
    <name type="scientific">Streptomyces erythrogriseus</name>
    <dbReference type="NCBI Taxonomy" id="284027"/>
    <lineage>
        <taxon>Bacteria</taxon>
        <taxon>Bacillati</taxon>
        <taxon>Actinomycetota</taxon>
        <taxon>Actinomycetes</taxon>
        <taxon>Kitasatosporales</taxon>
        <taxon>Streptomycetaceae</taxon>
        <taxon>Streptomyces</taxon>
        <taxon>Streptomyces griseoincarnatus group</taxon>
    </lineage>
</organism>
<keyword evidence="3" id="KW-1185">Reference proteome</keyword>
<evidence type="ECO:0000313" key="2">
    <source>
        <dbReference type="EMBL" id="GAA2939116.1"/>
    </source>
</evidence>
<comment type="caution">
    <text evidence="2">The sequence shown here is derived from an EMBL/GenBank/DDBJ whole genome shotgun (WGS) entry which is preliminary data.</text>
</comment>
<reference evidence="2 3" key="1">
    <citation type="journal article" date="2019" name="Int. J. Syst. Evol. Microbiol.">
        <title>The Global Catalogue of Microorganisms (GCM) 10K type strain sequencing project: providing services to taxonomists for standard genome sequencing and annotation.</title>
        <authorList>
            <consortium name="The Broad Institute Genomics Platform"/>
            <consortium name="The Broad Institute Genome Sequencing Center for Infectious Disease"/>
            <person name="Wu L."/>
            <person name="Ma J."/>
        </authorList>
    </citation>
    <scope>NUCLEOTIDE SEQUENCE [LARGE SCALE GENOMIC DNA]</scope>
    <source>
        <strain evidence="2 3">JCM 9650</strain>
    </source>
</reference>
<dbReference type="EMBL" id="BAAAVA010000063">
    <property type="protein sequence ID" value="GAA2939116.1"/>
    <property type="molecule type" value="Genomic_DNA"/>
</dbReference>
<dbReference type="Proteomes" id="UP001501423">
    <property type="component" value="Unassembled WGS sequence"/>
</dbReference>
<name>A0ABN3X848_9ACTN</name>
<proteinExistence type="predicted"/>
<feature type="region of interest" description="Disordered" evidence="1">
    <location>
        <begin position="1"/>
        <end position="58"/>
    </location>
</feature>
<sequence length="76" mass="8259">MTSGHEPYALQATRPTACPAEEAKRPRPAIGPTDTDLLCPDRPPTASVDGRGTPRDPDDVRMLERIIPVPESHSIM</sequence>